<keyword evidence="2" id="KW-1185">Reference proteome</keyword>
<comment type="caution">
    <text evidence="1">The sequence shown here is derived from an EMBL/GenBank/DDBJ whole genome shotgun (WGS) entry which is preliminary data.</text>
</comment>
<accession>A0A314Z9Y9</accession>
<evidence type="ECO:0000313" key="1">
    <source>
        <dbReference type="EMBL" id="PQQ13918.1"/>
    </source>
</evidence>
<organism evidence="1 2">
    <name type="scientific">Prunus yedoensis var. nudiflora</name>
    <dbReference type="NCBI Taxonomy" id="2094558"/>
    <lineage>
        <taxon>Eukaryota</taxon>
        <taxon>Viridiplantae</taxon>
        <taxon>Streptophyta</taxon>
        <taxon>Embryophyta</taxon>
        <taxon>Tracheophyta</taxon>
        <taxon>Spermatophyta</taxon>
        <taxon>Magnoliopsida</taxon>
        <taxon>eudicotyledons</taxon>
        <taxon>Gunneridae</taxon>
        <taxon>Pentapetalae</taxon>
        <taxon>rosids</taxon>
        <taxon>fabids</taxon>
        <taxon>Rosales</taxon>
        <taxon>Rosaceae</taxon>
        <taxon>Amygdaloideae</taxon>
        <taxon>Amygdaleae</taxon>
        <taxon>Prunus</taxon>
    </lineage>
</organism>
<evidence type="ECO:0000313" key="2">
    <source>
        <dbReference type="Proteomes" id="UP000250321"/>
    </source>
</evidence>
<sequence>MAVMEVAGMKGRTRVANHSSGGSHVSADVGDMAVLDRNNEVYAGVGKGLEDFGVGVIDFDLVYESGLRS</sequence>
<protein>
    <submittedName>
        <fullName evidence="1">Uncharacterized protein</fullName>
    </submittedName>
</protein>
<reference evidence="1 2" key="1">
    <citation type="submission" date="2018-02" db="EMBL/GenBank/DDBJ databases">
        <title>Draft genome of wild Prunus yedoensis var. nudiflora.</title>
        <authorList>
            <person name="Baek S."/>
            <person name="Kim J.-H."/>
            <person name="Choi K."/>
            <person name="Kim G.-B."/>
            <person name="Cho A."/>
            <person name="Jang H."/>
            <person name="Shin C.-H."/>
            <person name="Yu H.-J."/>
            <person name="Mun J.-H."/>
        </authorList>
    </citation>
    <scope>NUCLEOTIDE SEQUENCE [LARGE SCALE GENOMIC DNA]</scope>
    <source>
        <strain evidence="2">cv. Jeju island</strain>
        <tissue evidence="1">Leaf</tissue>
    </source>
</reference>
<proteinExistence type="predicted"/>
<dbReference type="Proteomes" id="UP000250321">
    <property type="component" value="Unassembled WGS sequence"/>
</dbReference>
<name>A0A314Z9Y9_PRUYE</name>
<dbReference type="EMBL" id="PJQY01000281">
    <property type="protein sequence ID" value="PQQ13918.1"/>
    <property type="molecule type" value="Genomic_DNA"/>
</dbReference>
<dbReference type="AlphaFoldDB" id="A0A314Z9Y9"/>
<gene>
    <name evidence="1" type="ORF">Pyn_00721</name>
</gene>